<dbReference type="STRING" id="1137284.GCA_001418205_01016"/>
<accession>A0A0K6IJ89</accession>
<gene>
    <name evidence="1" type="ORF">Ga0061065_10318</name>
</gene>
<evidence type="ECO:0000313" key="2">
    <source>
        <dbReference type="Proteomes" id="UP000182769"/>
    </source>
</evidence>
<protein>
    <recommendedName>
        <fullName evidence="3">DUF4238 domain-containing protein</fullName>
    </recommendedName>
</protein>
<dbReference type="RefSeq" id="WP_055462145.1">
    <property type="nucleotide sequence ID" value="NZ_CYHG01000003.1"/>
</dbReference>
<dbReference type="OrthoDB" id="8441435at2"/>
<reference evidence="2" key="1">
    <citation type="submission" date="2015-08" db="EMBL/GenBank/DDBJ databases">
        <authorList>
            <person name="Varghese N."/>
        </authorList>
    </citation>
    <scope>NUCLEOTIDE SEQUENCE [LARGE SCALE GENOMIC DNA]</scope>
    <source>
        <strain evidence="2">JCM 18476</strain>
    </source>
</reference>
<dbReference type="Proteomes" id="UP000182769">
    <property type="component" value="Unassembled WGS sequence"/>
</dbReference>
<keyword evidence="2" id="KW-1185">Reference proteome</keyword>
<sequence length="289" mass="33563">MYKTFNDRPQKGNPHQLKTNQHVFPVASINRFYNDKEQVQVWRTGSKAPFPAKSKNPIFCADYVWDERSESGFMKALEDKYQALIESFLKQPAAYQFTAEENEILTELFGLWFFRKQAKDRPYPAQKVNGVVGLTQYPTVDESEQLEKNFVTQIYPERVDDTYPNFDPSNPPNFYMTSQHNTGSMIQVRLMEFQEENEGAIWGVVIAKEGEFIVPDLYKWHAILPISPTICLVKDRVGVEFLSYSEVAIFNYHTREASDDFVFARDFTKSPILNTLYFAMKEAISTTFN</sequence>
<evidence type="ECO:0008006" key="3">
    <source>
        <dbReference type="Google" id="ProtNLM"/>
    </source>
</evidence>
<dbReference type="EMBL" id="CYHG01000003">
    <property type="protein sequence ID" value="CUB03170.1"/>
    <property type="molecule type" value="Genomic_DNA"/>
</dbReference>
<name>A0A0K6IJ89_9GAMM</name>
<organism evidence="1 2">
    <name type="scientific">Marinomonas fungiae</name>
    <dbReference type="NCBI Taxonomy" id="1137284"/>
    <lineage>
        <taxon>Bacteria</taxon>
        <taxon>Pseudomonadati</taxon>
        <taxon>Pseudomonadota</taxon>
        <taxon>Gammaproteobacteria</taxon>
        <taxon>Oceanospirillales</taxon>
        <taxon>Oceanospirillaceae</taxon>
        <taxon>Marinomonas</taxon>
    </lineage>
</organism>
<proteinExistence type="predicted"/>
<dbReference type="AlphaFoldDB" id="A0A0K6IJ89"/>
<evidence type="ECO:0000313" key="1">
    <source>
        <dbReference type="EMBL" id="CUB03170.1"/>
    </source>
</evidence>